<dbReference type="Proteomes" id="UP001144205">
    <property type="component" value="Unassembled WGS sequence"/>
</dbReference>
<gene>
    <name evidence="3" type="ORF">STA1M1_23990</name>
</gene>
<dbReference type="Gene3D" id="3.40.50.720">
    <property type="entry name" value="NAD(P)-binding Rossmann-like Domain"/>
    <property type="match status" value="1"/>
</dbReference>
<keyword evidence="4" id="KW-1185">Reference proteome</keyword>
<organism evidence="3 4">
    <name type="scientific">Sinisalibacter aestuarii</name>
    <dbReference type="NCBI Taxonomy" id="2949426"/>
    <lineage>
        <taxon>Bacteria</taxon>
        <taxon>Pseudomonadati</taxon>
        <taxon>Pseudomonadota</taxon>
        <taxon>Alphaproteobacteria</taxon>
        <taxon>Rhodobacterales</taxon>
        <taxon>Roseobacteraceae</taxon>
        <taxon>Sinisalibacter</taxon>
    </lineage>
</organism>
<dbReference type="InterPro" id="IPR020904">
    <property type="entry name" value="Sc_DH/Rdtase_CS"/>
</dbReference>
<reference evidence="3" key="1">
    <citation type="journal article" date="2023" name="Int. J. Syst. Evol. Microbiol.">
        <title>Sinisalibacter aestuarii sp. nov., isolated from estuarine sediment of the Arakawa River.</title>
        <authorList>
            <person name="Arafat S.T."/>
            <person name="Hirano S."/>
            <person name="Sato A."/>
            <person name="Takeuchi K."/>
            <person name="Yasuda T."/>
            <person name="Terahara T."/>
            <person name="Hamada M."/>
            <person name="Kobayashi T."/>
        </authorList>
    </citation>
    <scope>NUCLEOTIDE SEQUENCE</scope>
    <source>
        <strain evidence="3">B-399</strain>
    </source>
</reference>
<dbReference type="RefSeq" id="WP_281842567.1">
    <property type="nucleotide sequence ID" value="NZ_BROH01000006.1"/>
</dbReference>
<dbReference type="InterPro" id="IPR036291">
    <property type="entry name" value="NAD(P)-bd_dom_sf"/>
</dbReference>
<accession>A0ABQ5LU77</accession>
<sequence length="277" mass="30444">MTPPSLLITGCSSGIGYAAAHGMTARGWRVFATCRKAEDCARLEAEGLESFPLDQTDPESIRTALAEATARTGGTLDAIFANGAFGLPGAAEDLPTDALREIFEANFFGVHELVRQCLPIMRAQGHGRVVLNSSVLGFTHLRWRAAYVSTKFALEGYADTLRIEMADTGIHTILIQPGPIASMIRQKSRPHFERWVDWRASPRRAAYEGTVLPRLYDDSGKPDPFQLGPEAVTKALARALSARRPRSRYRVTLPTRVSALAKRLLSTRILDRIIARS</sequence>
<evidence type="ECO:0000256" key="1">
    <source>
        <dbReference type="ARBA" id="ARBA00006484"/>
    </source>
</evidence>
<evidence type="ECO:0000313" key="3">
    <source>
        <dbReference type="EMBL" id="GKY88530.1"/>
    </source>
</evidence>
<dbReference type="InterPro" id="IPR002347">
    <property type="entry name" value="SDR_fam"/>
</dbReference>
<comment type="similarity">
    <text evidence="1">Belongs to the short-chain dehydrogenases/reductases (SDR) family.</text>
</comment>
<dbReference type="EMBL" id="BROH01000006">
    <property type="protein sequence ID" value="GKY88530.1"/>
    <property type="molecule type" value="Genomic_DNA"/>
</dbReference>
<dbReference type="PROSITE" id="PS00061">
    <property type="entry name" value="ADH_SHORT"/>
    <property type="match status" value="1"/>
</dbReference>
<name>A0ABQ5LU77_9RHOB</name>
<evidence type="ECO:0000313" key="4">
    <source>
        <dbReference type="Proteomes" id="UP001144205"/>
    </source>
</evidence>
<dbReference type="PRINTS" id="PR00081">
    <property type="entry name" value="GDHRDH"/>
</dbReference>
<dbReference type="Pfam" id="PF00106">
    <property type="entry name" value="adh_short"/>
    <property type="match status" value="1"/>
</dbReference>
<comment type="caution">
    <text evidence="3">The sequence shown here is derived from an EMBL/GenBank/DDBJ whole genome shotgun (WGS) entry which is preliminary data.</text>
</comment>
<dbReference type="CDD" id="cd05374">
    <property type="entry name" value="17beta-HSD-like_SDR_c"/>
    <property type="match status" value="1"/>
</dbReference>
<dbReference type="PANTHER" id="PTHR44169">
    <property type="entry name" value="NADPH-DEPENDENT 1-ACYLDIHYDROXYACETONE PHOSPHATE REDUCTASE"/>
    <property type="match status" value="1"/>
</dbReference>
<protein>
    <submittedName>
        <fullName evidence="3">Short-chain dehydrogenase/reductase</fullName>
    </submittedName>
</protein>
<proteinExistence type="inferred from homology"/>
<keyword evidence="2" id="KW-0560">Oxidoreductase</keyword>
<dbReference type="SUPFAM" id="SSF51735">
    <property type="entry name" value="NAD(P)-binding Rossmann-fold domains"/>
    <property type="match status" value="1"/>
</dbReference>
<evidence type="ECO:0000256" key="2">
    <source>
        <dbReference type="ARBA" id="ARBA00023002"/>
    </source>
</evidence>
<dbReference type="PANTHER" id="PTHR44169:SF6">
    <property type="entry name" value="NADPH-DEPENDENT 1-ACYLDIHYDROXYACETONE PHOSPHATE REDUCTASE"/>
    <property type="match status" value="1"/>
</dbReference>